<dbReference type="InterPro" id="IPR005490">
    <property type="entry name" value="LD_TPept_cat_dom"/>
</dbReference>
<comment type="pathway">
    <text evidence="1 6">Cell wall biogenesis; peptidoglycan biosynthesis.</text>
</comment>
<sequence length="467" mass="52065">MKTKRKGKKKAKARKIVLGILIAYVAVIAVIYLGASFYYSKHFYSGSQINGINCTGKTVEEVEEIIADEIGSYTLKVREREDKTENITATQIDMKYVSDGKIKELKEEQNPFLWPMSFTNHKAYTMSATTTYDEEKLAAAIDGLDCFKEENITQPQDAKLVEGESGYEISPEVQGNALDQDKAKQLLKDAIAGGETEVSFEDADCYLKPSVLSDNEELIKQRDQINTYLQVTITYDFSDRQEVVDKDVIKTFLTTDEEGNVGLDSEKVKQYVKELGYEYDTFGLSRDFKTSLGTTVHLKGGDYGWVINKDKETAALIEAIEAGESQTREPIYLYSGKCRDTNDIGGTYVEVSIQDQRMWCYKDGQQIVDTPIVTGSVAKGYDTPAGGVWAIDAKKRDTFLKGQGYSSPVSYWMPFNGGVGIHDASWRSDFGGEIYKSSGSHGCVNTPFENAKTIYNNVEIGTPVVVY</sequence>
<evidence type="ECO:0000256" key="6">
    <source>
        <dbReference type="PROSITE-ProRule" id="PRU01373"/>
    </source>
</evidence>
<evidence type="ECO:0000256" key="3">
    <source>
        <dbReference type="ARBA" id="ARBA00022960"/>
    </source>
</evidence>
<dbReference type="SUPFAM" id="SSF143985">
    <property type="entry name" value="L,D-transpeptidase pre-catalytic domain-like"/>
    <property type="match status" value="1"/>
</dbReference>
<dbReference type="Gene3D" id="3.10.20.800">
    <property type="match status" value="1"/>
</dbReference>
<dbReference type="Gene3D" id="2.40.440.10">
    <property type="entry name" value="L,D-transpeptidase catalytic domain-like"/>
    <property type="match status" value="1"/>
</dbReference>
<dbReference type="GO" id="GO:0016740">
    <property type="term" value="F:transferase activity"/>
    <property type="evidence" value="ECO:0007669"/>
    <property type="project" value="UniProtKB-KW"/>
</dbReference>
<keyword evidence="7" id="KW-0472">Membrane</keyword>
<evidence type="ECO:0000313" key="10">
    <source>
        <dbReference type="Proteomes" id="UP000184245"/>
    </source>
</evidence>
<keyword evidence="10" id="KW-1185">Reference proteome</keyword>
<feature type="domain" description="L,D-TPase catalytic" evidence="8">
    <location>
        <begin position="347"/>
        <end position="467"/>
    </location>
</feature>
<dbReference type="RefSeq" id="WP_072854390.1">
    <property type="nucleotide sequence ID" value="NZ_FQVI01000030.1"/>
</dbReference>
<dbReference type="SUPFAM" id="SSF141523">
    <property type="entry name" value="L,D-transpeptidase catalytic domain-like"/>
    <property type="match status" value="1"/>
</dbReference>
<dbReference type="GO" id="GO:0071555">
    <property type="term" value="P:cell wall organization"/>
    <property type="evidence" value="ECO:0007669"/>
    <property type="project" value="UniProtKB-UniRule"/>
</dbReference>
<evidence type="ECO:0000313" key="9">
    <source>
        <dbReference type="EMBL" id="SHF46302.1"/>
    </source>
</evidence>
<feature type="active site" description="Nucleophile" evidence="6">
    <location>
        <position position="443"/>
    </location>
</feature>
<dbReference type="InterPro" id="IPR038063">
    <property type="entry name" value="Transpep_catalytic_dom"/>
</dbReference>
<dbReference type="GO" id="GO:0018104">
    <property type="term" value="P:peptidoglycan-protein cross-linking"/>
    <property type="evidence" value="ECO:0007669"/>
    <property type="project" value="TreeGrafter"/>
</dbReference>
<dbReference type="CDD" id="cd16913">
    <property type="entry name" value="YkuD_like"/>
    <property type="match status" value="1"/>
</dbReference>
<keyword evidence="5 6" id="KW-0961">Cell wall biogenesis/degradation</keyword>
<keyword evidence="7" id="KW-1133">Transmembrane helix</keyword>
<organism evidence="9 10">
    <name type="scientific">Lactonifactor longoviformis DSM 17459</name>
    <dbReference type="NCBI Taxonomy" id="1122155"/>
    <lineage>
        <taxon>Bacteria</taxon>
        <taxon>Bacillati</taxon>
        <taxon>Bacillota</taxon>
        <taxon>Clostridia</taxon>
        <taxon>Eubacteriales</taxon>
        <taxon>Clostridiaceae</taxon>
        <taxon>Lactonifactor</taxon>
    </lineage>
</organism>
<evidence type="ECO:0000256" key="4">
    <source>
        <dbReference type="ARBA" id="ARBA00022984"/>
    </source>
</evidence>
<evidence type="ECO:0000256" key="1">
    <source>
        <dbReference type="ARBA" id="ARBA00004752"/>
    </source>
</evidence>
<feature type="active site" description="Proton donor/acceptor" evidence="6">
    <location>
        <position position="422"/>
    </location>
</feature>
<dbReference type="PANTHER" id="PTHR30582:SF33">
    <property type="entry name" value="EXPORTED PROTEIN"/>
    <property type="match status" value="1"/>
</dbReference>
<dbReference type="Pfam" id="PF03734">
    <property type="entry name" value="YkuD"/>
    <property type="match status" value="1"/>
</dbReference>
<accession>A0A1M5BVP1</accession>
<dbReference type="AlphaFoldDB" id="A0A1M5BVP1"/>
<keyword evidence="2" id="KW-0808">Transferase</keyword>
<proteinExistence type="predicted"/>
<reference evidence="9 10" key="1">
    <citation type="submission" date="2016-11" db="EMBL/GenBank/DDBJ databases">
        <authorList>
            <person name="Jaros S."/>
            <person name="Januszkiewicz K."/>
            <person name="Wedrychowicz H."/>
        </authorList>
    </citation>
    <scope>NUCLEOTIDE SEQUENCE [LARGE SCALE GENOMIC DNA]</scope>
    <source>
        <strain evidence="9 10">DSM 17459</strain>
    </source>
</reference>
<dbReference type="PANTHER" id="PTHR30582">
    <property type="entry name" value="L,D-TRANSPEPTIDASE"/>
    <property type="match status" value="1"/>
</dbReference>
<dbReference type="InterPro" id="IPR022029">
    <property type="entry name" value="YoaR-like_PG-bd"/>
</dbReference>
<dbReference type="STRING" id="1122155.SAMN02745158_03840"/>
<dbReference type="InterPro" id="IPR050979">
    <property type="entry name" value="LD-transpeptidase"/>
</dbReference>
<keyword evidence="7" id="KW-0812">Transmembrane</keyword>
<dbReference type="OrthoDB" id="3176960at2"/>
<evidence type="ECO:0000259" key="8">
    <source>
        <dbReference type="PROSITE" id="PS52029"/>
    </source>
</evidence>
<dbReference type="PROSITE" id="PS52029">
    <property type="entry name" value="LD_TPASE"/>
    <property type="match status" value="1"/>
</dbReference>
<dbReference type="EMBL" id="FQVI01000030">
    <property type="protein sequence ID" value="SHF46302.1"/>
    <property type="molecule type" value="Genomic_DNA"/>
</dbReference>
<dbReference type="GO" id="GO:0071972">
    <property type="term" value="F:peptidoglycan L,D-transpeptidase activity"/>
    <property type="evidence" value="ECO:0007669"/>
    <property type="project" value="TreeGrafter"/>
</dbReference>
<feature type="transmembrane region" description="Helical" evidence="7">
    <location>
        <begin position="16"/>
        <end position="39"/>
    </location>
</feature>
<dbReference type="UniPathway" id="UPA00219"/>
<keyword evidence="3 6" id="KW-0133">Cell shape</keyword>
<dbReference type="Proteomes" id="UP000184245">
    <property type="component" value="Unassembled WGS sequence"/>
</dbReference>
<keyword evidence="4 6" id="KW-0573">Peptidoglycan synthesis</keyword>
<protein>
    <submittedName>
        <fullName evidence="9">Putative peptidoglycan binding domain-containing protein</fullName>
    </submittedName>
</protein>
<dbReference type="GO" id="GO:0008360">
    <property type="term" value="P:regulation of cell shape"/>
    <property type="evidence" value="ECO:0007669"/>
    <property type="project" value="UniProtKB-UniRule"/>
</dbReference>
<dbReference type="InterPro" id="IPR038054">
    <property type="entry name" value="LD_TPept-like_central_sf"/>
</dbReference>
<name>A0A1M5BVP1_9CLOT</name>
<gene>
    <name evidence="9" type="ORF">SAMN02745158_03840</name>
</gene>
<evidence type="ECO:0000256" key="2">
    <source>
        <dbReference type="ARBA" id="ARBA00022679"/>
    </source>
</evidence>
<dbReference type="Pfam" id="PF12229">
    <property type="entry name" value="PG_binding_4"/>
    <property type="match status" value="2"/>
</dbReference>
<evidence type="ECO:0000256" key="5">
    <source>
        <dbReference type="ARBA" id="ARBA00023316"/>
    </source>
</evidence>
<evidence type="ECO:0000256" key="7">
    <source>
        <dbReference type="SAM" id="Phobius"/>
    </source>
</evidence>
<dbReference type="GO" id="GO:0005576">
    <property type="term" value="C:extracellular region"/>
    <property type="evidence" value="ECO:0007669"/>
    <property type="project" value="TreeGrafter"/>
</dbReference>